<gene>
    <name evidence="1" type="ORF">Cvel_7865</name>
</gene>
<dbReference type="VEuPathDB" id="CryptoDB:Cvel_7865"/>
<organism evidence="1">
    <name type="scientific">Chromera velia CCMP2878</name>
    <dbReference type="NCBI Taxonomy" id="1169474"/>
    <lineage>
        <taxon>Eukaryota</taxon>
        <taxon>Sar</taxon>
        <taxon>Alveolata</taxon>
        <taxon>Colpodellida</taxon>
        <taxon>Chromeraceae</taxon>
        <taxon>Chromera</taxon>
    </lineage>
</organism>
<proteinExistence type="predicted"/>
<accession>A0A0G4HQ32</accession>
<evidence type="ECO:0000313" key="1">
    <source>
        <dbReference type="EMBL" id="CEM46354.1"/>
    </source>
</evidence>
<name>A0A0G4HQ32_9ALVE</name>
<sequence length="96" mass="10787">MCFCIFWRNRLRRFFRGTSSDAAASALRREDLEVGSEAVPEVHGAGNANDRAVKFELNAMILRNVRQLKPISAGRLRQAVMRLNGEGNETDLVLLL</sequence>
<protein>
    <submittedName>
        <fullName evidence="1">Uncharacterized protein</fullName>
    </submittedName>
</protein>
<dbReference type="AlphaFoldDB" id="A0A0G4HQ32"/>
<dbReference type="EMBL" id="CDMZ01003434">
    <property type="protein sequence ID" value="CEM46354.1"/>
    <property type="molecule type" value="Genomic_DNA"/>
</dbReference>
<reference evidence="1" key="1">
    <citation type="submission" date="2014-11" db="EMBL/GenBank/DDBJ databases">
        <authorList>
            <person name="Otto D Thomas"/>
            <person name="Naeem Raeece"/>
        </authorList>
    </citation>
    <scope>NUCLEOTIDE SEQUENCE</scope>
</reference>